<evidence type="ECO:0000256" key="1">
    <source>
        <dbReference type="ARBA" id="ARBA00022737"/>
    </source>
</evidence>
<dbReference type="PROSITE" id="PS50097">
    <property type="entry name" value="BTB"/>
    <property type="match status" value="1"/>
</dbReference>
<dbReference type="Gene3D" id="1.10.20.10">
    <property type="entry name" value="Histone, subunit A"/>
    <property type="match status" value="1"/>
</dbReference>
<dbReference type="Gene3D" id="1.25.40.20">
    <property type="entry name" value="Ankyrin repeat-containing domain"/>
    <property type="match status" value="1"/>
</dbReference>
<evidence type="ECO:0000313" key="6">
    <source>
        <dbReference type="EMBL" id="SSX20299.1"/>
    </source>
</evidence>
<protein>
    <submittedName>
        <fullName evidence="6">CSON000986 protein</fullName>
    </submittedName>
</protein>
<feature type="repeat" description="ANK" evidence="3">
    <location>
        <begin position="1361"/>
        <end position="1393"/>
    </location>
</feature>
<feature type="region of interest" description="Disordered" evidence="4">
    <location>
        <begin position="1"/>
        <end position="26"/>
    </location>
</feature>
<dbReference type="InterPro" id="IPR059008">
    <property type="entry name" value="ABTB2/3_histone"/>
</dbReference>
<feature type="compositionally biased region" description="Polar residues" evidence="4">
    <location>
        <begin position="836"/>
        <end position="845"/>
    </location>
</feature>
<dbReference type="SMART" id="SM00248">
    <property type="entry name" value="ANK"/>
    <property type="match status" value="5"/>
</dbReference>
<evidence type="ECO:0000256" key="3">
    <source>
        <dbReference type="PROSITE-ProRule" id="PRU00023"/>
    </source>
</evidence>
<dbReference type="SUPFAM" id="SSF47113">
    <property type="entry name" value="Histone-fold"/>
    <property type="match status" value="1"/>
</dbReference>
<feature type="domain" description="BTB" evidence="5">
    <location>
        <begin position="1655"/>
        <end position="1717"/>
    </location>
</feature>
<feature type="compositionally biased region" description="Polar residues" evidence="4">
    <location>
        <begin position="628"/>
        <end position="664"/>
    </location>
</feature>
<feature type="region of interest" description="Disordered" evidence="4">
    <location>
        <begin position="1296"/>
        <end position="1317"/>
    </location>
</feature>
<accession>A0A336LUF4</accession>
<dbReference type="Pfam" id="PF00023">
    <property type="entry name" value="Ank"/>
    <property type="match status" value="1"/>
</dbReference>
<feature type="compositionally biased region" description="Basic and acidic residues" evidence="4">
    <location>
        <begin position="789"/>
        <end position="800"/>
    </location>
</feature>
<reference evidence="6" key="1">
    <citation type="submission" date="2018-07" db="EMBL/GenBank/DDBJ databases">
        <authorList>
            <person name="Quirk P.G."/>
            <person name="Krulwich T.A."/>
        </authorList>
    </citation>
    <scope>NUCLEOTIDE SEQUENCE</scope>
</reference>
<dbReference type="InterPro" id="IPR011333">
    <property type="entry name" value="SKP1/BTB/POZ_sf"/>
</dbReference>
<dbReference type="InterPro" id="IPR036770">
    <property type="entry name" value="Ankyrin_rpt-contain_sf"/>
</dbReference>
<dbReference type="PANTHER" id="PTHR46071">
    <property type="entry name" value="ANKYRIN REPEAT AND BTB/POZ DOMAIN-CONTAINING"/>
    <property type="match status" value="1"/>
</dbReference>
<feature type="compositionally biased region" description="Polar residues" evidence="4">
    <location>
        <begin position="801"/>
        <end position="817"/>
    </location>
</feature>
<dbReference type="InterPro" id="IPR002110">
    <property type="entry name" value="Ankyrin_rpt"/>
</dbReference>
<dbReference type="InterPro" id="IPR052089">
    <property type="entry name" value="Ankyrin-BTB/POZ_domain"/>
</dbReference>
<dbReference type="Gene3D" id="3.30.710.10">
    <property type="entry name" value="Potassium Channel Kv1.1, Chain A"/>
    <property type="match status" value="1"/>
</dbReference>
<keyword evidence="2 3" id="KW-0040">ANK repeat</keyword>
<sequence length="1862" mass="205370">MMMSHNNSTTPNNSSSNTNGNHTIQTIKQSPLPQTPVKQIASQLQQLHSLQHHQTQKTIHQNGHINSGTFPITSGPQHHQAQNYQQGIAGRHSSWEPGRIGVEHLAGALSPLCITDANHEIVRPKPRRICLELTFAIHEKASESTKNNNNNSKKTKRKYKKCAETQVNDNFILKKSESDLRQLHMMMDGSRIKKSQSYQEISRKLEVNYQNNYRKNFEEYKKMYSTSNLLEEEPRAAKSGMKSSSSSSKINDHRTVIYFGDSFRKAEDEKPKLEIPREQDVYHARRLCEELQFNRQNSVRRSKNFSALRKKAEAFAQSRVDQPPVVSITTTTTNTSPEHIPPKHEIEIKKKPEFVKQLKCVIEGKVKGPNKSRENTPAPEQSKPKSVPKQGISDQIKIPEPIFKRKAPDIPSQSVNSVNSSMQERDKSLPSYIESVVNGVINIRIEENFATASKIVKQVHEPSKKRSKDKKNNQVTVEGNGHMEFFDEDVQDEEMYHDDDDEFHEDEIDNFDWSFVQEWRARPSGNSRADIQSYKPQNGSSQISPGMHQIATSNPVAPSNRIQSPLIATPAKLSKDVALRSINEHQQGKSNFSPIAQNNESNNGNKNNNNKIPPPPKMPETKPGNVYIASSVSASNNTRQSPVKPTNNGMTEAISPQQGKSTPQKAVVGKVASVDVQLMRGLAKIQSTTPTRITVQSQPVKTQPAMISSGLDKINEETQKGVVKGEANVLDKDEKMGRKSENGKSSPNQNGLPIIQQQQQPGPQKSNGAITRTHHHNGAHDFQRLQRVQECHSSSDENRSSGHASMSDGNGTSSPGGNHTPLGPLPENERLAAGVTNRSTRSKASNGHPRNRHRGTPAKIPWTGGGLEDIKAAIQQLTMRSQTSTSTYSSLSAGSESSVEPVNRRLGRYSSMETINTNVTSADEFVWVDSHNRLVELQHPPWSQHCVMRVIKSGRCREHADRISVEAIPRLGYLLQRALVRVAREIQRLSGGLGLCAKHEVASAYKIVLCPALADSCIKACLRAAAMFQVPGDGAIKQSKSARAGLQLPVGRFHRWMVDARLGRFVHEYAAVYLCAGMENLLEEILLQCLPTDTSVALTATGLEHAIASSGDLWGLLQPYAHLNAGRIASGALTMPRWASQSSIGSGSGSASHGNSPGLEPCLLTTCVGSLNELKDLVVRAQSRSHHITLSHGALRALFYFMRCSQLEHNEGGSSSSSSSNIQELCYERAYVVLPPLVEWLRVASAHADYRHGILIDKDDIMQAARLLLPGVDCPPRPIVSEEDLPSKRQNIMLSHSSSNQGSLSSSCSSGSATIEESSECGRRATTALAFKLMLSGRPELLIQALSLVPATTRYDTINHQGLTALMIAALRNDESAIQTLLDAGADPNIEVPSAANQNYPAVHPETQHWTAATFAACRGNYTAVRILIERGARVEGGARLSEDKCTITPLQAASGSMSVDIVAFLLSHGAQAFLSTQQKDTLCFAGTAQRGSYSAISVASAHGQRSVLRKLLSHPLTPGSREVLSLEEMLAEGDNVRERPNDSPTLNKTQIKSLQEAMYHSAENNHLDITLELRSLGVPWTLHCWMHALAAAHELRLDAVIDQLLQDFLQVCPDDYSQHTCFGSDPIKPIKESGLQPPNGSRIDPKFVNNPELSDVTFRVEGRIFYGHKIVLVTAAPRLQSMLSSKINDGNVTPTIQINDIRYHIFELVMQFLYSGGCNALDVATEDVLELMAAASFFQLEKLLRFTEARCAEMVDIDNVVAMYIHAKVYNAVKLLEYCQGFLLQNMVALLTYDDSVKRLMFAKKIPNHDVLNELLATLQNRIKSKRGSIVPCSPPANNNQNHRSPRGNGAVNNNNNKKSK</sequence>
<dbReference type="SUPFAM" id="SSF54695">
    <property type="entry name" value="POZ domain"/>
    <property type="match status" value="1"/>
</dbReference>
<dbReference type="CDD" id="cd22913">
    <property type="entry name" value="HFD_ABTB2-like"/>
    <property type="match status" value="1"/>
</dbReference>
<dbReference type="GO" id="GO:0046982">
    <property type="term" value="F:protein heterodimerization activity"/>
    <property type="evidence" value="ECO:0007669"/>
    <property type="project" value="InterPro"/>
</dbReference>
<feature type="compositionally biased region" description="Low complexity" evidence="4">
    <location>
        <begin position="1296"/>
        <end position="1316"/>
    </location>
</feature>
<dbReference type="PROSITE" id="PS50297">
    <property type="entry name" value="ANK_REP_REGION"/>
    <property type="match status" value="1"/>
</dbReference>
<dbReference type="EMBL" id="UFQT01000115">
    <property type="protein sequence ID" value="SSX20299.1"/>
    <property type="molecule type" value="Genomic_DNA"/>
</dbReference>
<feature type="region of interest" description="Disordered" evidence="4">
    <location>
        <begin position="789"/>
        <end position="864"/>
    </location>
</feature>
<evidence type="ECO:0000256" key="2">
    <source>
        <dbReference type="ARBA" id="ARBA00023043"/>
    </source>
</evidence>
<feature type="compositionally biased region" description="Polar residues" evidence="4">
    <location>
        <begin position="56"/>
        <end position="84"/>
    </location>
</feature>
<feature type="compositionally biased region" description="Polar residues" evidence="4">
    <location>
        <begin position="588"/>
        <end position="597"/>
    </location>
</feature>
<feature type="region of interest" description="Disordered" evidence="4">
    <location>
        <begin position="585"/>
        <end position="666"/>
    </location>
</feature>
<proteinExistence type="predicted"/>
<dbReference type="VEuPathDB" id="VectorBase:CSON000986"/>
<feature type="compositionally biased region" description="Low complexity" evidence="4">
    <location>
        <begin position="1"/>
        <end position="23"/>
    </location>
</feature>
<feature type="compositionally biased region" description="Basic and acidic residues" evidence="4">
    <location>
        <begin position="729"/>
        <end position="742"/>
    </location>
</feature>
<dbReference type="PROSITE" id="PS50088">
    <property type="entry name" value="ANK_REPEAT"/>
    <property type="match status" value="1"/>
</dbReference>
<feature type="compositionally biased region" description="Low complexity" evidence="4">
    <location>
        <begin position="598"/>
        <end position="611"/>
    </location>
</feature>
<feature type="compositionally biased region" description="Low complexity" evidence="4">
    <location>
        <begin position="747"/>
        <end position="764"/>
    </location>
</feature>
<dbReference type="CDD" id="cd18297">
    <property type="entry name" value="BTB_POZ_ABTB2-like"/>
    <property type="match status" value="1"/>
</dbReference>
<feature type="region of interest" description="Disordered" evidence="4">
    <location>
        <begin position="52"/>
        <end position="84"/>
    </location>
</feature>
<feature type="region of interest" description="Disordered" evidence="4">
    <location>
        <begin position="1828"/>
        <end position="1862"/>
    </location>
</feature>
<dbReference type="FunFam" id="3.30.710.10:FF:000030">
    <property type="entry name" value="Ankyrin repeat and BTB/POZ domain-containing protein BTBD11"/>
    <property type="match status" value="1"/>
</dbReference>
<dbReference type="SUPFAM" id="SSF48403">
    <property type="entry name" value="Ankyrin repeat"/>
    <property type="match status" value="1"/>
</dbReference>
<dbReference type="InterPro" id="IPR000210">
    <property type="entry name" value="BTB/POZ_dom"/>
</dbReference>
<gene>
    <name evidence="6" type="primary">CSON000986</name>
</gene>
<feature type="region of interest" description="Disordered" evidence="4">
    <location>
        <begin position="524"/>
        <end position="561"/>
    </location>
</feature>
<dbReference type="PANTHER" id="PTHR46071:SF2">
    <property type="entry name" value="ANKYRIN REPEAT AND BTB_POZ DOMAIN-CONTAINING PROTEIN 2-LIKE PROTEIN"/>
    <property type="match status" value="1"/>
</dbReference>
<dbReference type="CDD" id="cd18491">
    <property type="entry name" value="BACK_ABTB2_like"/>
    <property type="match status" value="1"/>
</dbReference>
<keyword evidence="1" id="KW-0677">Repeat</keyword>
<feature type="region of interest" description="Disordered" evidence="4">
    <location>
        <begin position="713"/>
        <end position="774"/>
    </location>
</feature>
<evidence type="ECO:0000256" key="4">
    <source>
        <dbReference type="SAM" id="MobiDB-lite"/>
    </source>
</evidence>
<evidence type="ECO:0000259" key="5">
    <source>
        <dbReference type="PROSITE" id="PS50097"/>
    </source>
</evidence>
<dbReference type="Pfam" id="PF00651">
    <property type="entry name" value="BTB"/>
    <property type="match status" value="1"/>
</dbReference>
<name>A0A336LUF4_CULSO</name>
<dbReference type="Pfam" id="PF26281">
    <property type="entry name" value="Histone_ABTB"/>
    <property type="match status" value="1"/>
</dbReference>
<feature type="compositionally biased region" description="Basic and acidic residues" evidence="4">
    <location>
        <begin position="365"/>
        <end position="374"/>
    </location>
</feature>
<dbReference type="InterPro" id="IPR009072">
    <property type="entry name" value="Histone-fold"/>
</dbReference>
<dbReference type="SMART" id="SM00225">
    <property type="entry name" value="BTB"/>
    <property type="match status" value="1"/>
</dbReference>
<organism evidence="6">
    <name type="scientific">Culicoides sonorensis</name>
    <name type="common">Biting midge</name>
    <dbReference type="NCBI Taxonomy" id="179676"/>
    <lineage>
        <taxon>Eukaryota</taxon>
        <taxon>Metazoa</taxon>
        <taxon>Ecdysozoa</taxon>
        <taxon>Arthropoda</taxon>
        <taxon>Hexapoda</taxon>
        <taxon>Insecta</taxon>
        <taxon>Pterygota</taxon>
        <taxon>Neoptera</taxon>
        <taxon>Endopterygota</taxon>
        <taxon>Diptera</taxon>
        <taxon>Nematocera</taxon>
        <taxon>Chironomoidea</taxon>
        <taxon>Ceratopogonidae</taxon>
        <taxon>Ceratopogoninae</taxon>
        <taxon>Culicoides</taxon>
        <taxon>Monoculicoides</taxon>
    </lineage>
</organism>
<feature type="region of interest" description="Disordered" evidence="4">
    <location>
        <begin position="365"/>
        <end position="394"/>
    </location>
</feature>